<dbReference type="Proteomes" id="UP000887563">
    <property type="component" value="Unplaced"/>
</dbReference>
<keyword evidence="1" id="KW-0732">Signal</keyword>
<feature type="chain" id="PRO_5037401321" evidence="1">
    <location>
        <begin position="22"/>
        <end position="73"/>
    </location>
</feature>
<reference evidence="3" key="1">
    <citation type="submission" date="2022-11" db="UniProtKB">
        <authorList>
            <consortium name="WormBaseParasite"/>
        </authorList>
    </citation>
    <scope>IDENTIFICATION</scope>
</reference>
<feature type="signal peptide" evidence="1">
    <location>
        <begin position="1"/>
        <end position="21"/>
    </location>
</feature>
<name>A0A914L293_MELIC</name>
<evidence type="ECO:0000313" key="3">
    <source>
        <dbReference type="WBParaSite" id="Minc3s00187g07088"/>
    </source>
</evidence>
<dbReference type="WBParaSite" id="Minc3s00187g07088">
    <property type="protein sequence ID" value="Minc3s00187g07088"/>
    <property type="gene ID" value="Minc3s00187g07088"/>
</dbReference>
<dbReference type="AlphaFoldDB" id="A0A914L293"/>
<sequence>MLRFNRFFLFCLLRITVEVQIRHDIFTINNKASLTTDLSAEQQNLTSKLQGIAMSINFRGESVLQNAITGTLT</sequence>
<evidence type="ECO:0000256" key="1">
    <source>
        <dbReference type="SAM" id="SignalP"/>
    </source>
</evidence>
<protein>
    <submittedName>
        <fullName evidence="3">Candidate secreted effector</fullName>
    </submittedName>
</protein>
<evidence type="ECO:0000313" key="2">
    <source>
        <dbReference type="Proteomes" id="UP000887563"/>
    </source>
</evidence>
<organism evidence="2 3">
    <name type="scientific">Meloidogyne incognita</name>
    <name type="common">Southern root-knot nematode worm</name>
    <name type="synonym">Oxyuris incognita</name>
    <dbReference type="NCBI Taxonomy" id="6306"/>
    <lineage>
        <taxon>Eukaryota</taxon>
        <taxon>Metazoa</taxon>
        <taxon>Ecdysozoa</taxon>
        <taxon>Nematoda</taxon>
        <taxon>Chromadorea</taxon>
        <taxon>Rhabditida</taxon>
        <taxon>Tylenchina</taxon>
        <taxon>Tylenchomorpha</taxon>
        <taxon>Tylenchoidea</taxon>
        <taxon>Meloidogynidae</taxon>
        <taxon>Meloidogyninae</taxon>
        <taxon>Meloidogyne</taxon>
        <taxon>Meloidogyne incognita group</taxon>
    </lineage>
</organism>
<accession>A0A914L293</accession>
<proteinExistence type="predicted"/>
<keyword evidence="2" id="KW-1185">Reference proteome</keyword>